<dbReference type="RefSeq" id="WP_007043291.1">
    <property type="nucleotide sequence ID" value="NZ_AFWT01000080.1"/>
</dbReference>
<gene>
    <name evidence="3" type="ORF">ThidrDRAFT_4579</name>
</gene>
<keyword evidence="4" id="KW-1185">Reference proteome</keyword>
<name>G2E8G5_9GAMM</name>
<dbReference type="STRING" id="765913.ThidrDRAFT_4579"/>
<dbReference type="GO" id="GO:0006313">
    <property type="term" value="P:DNA transposition"/>
    <property type="evidence" value="ECO:0007669"/>
    <property type="project" value="InterPro"/>
</dbReference>
<comment type="caution">
    <text evidence="3">The sequence shown here is derived from an EMBL/GenBank/DDBJ whole genome shotgun (WGS) entry which is preliminary data.</text>
</comment>
<reference evidence="3 4" key="1">
    <citation type="submission" date="2011-06" db="EMBL/GenBank/DDBJ databases">
        <title>The draft genome of Thiorhodococcus drewsii AZ1.</title>
        <authorList>
            <consortium name="US DOE Joint Genome Institute (JGI-PGF)"/>
            <person name="Lucas S."/>
            <person name="Han J."/>
            <person name="Lapidus A."/>
            <person name="Cheng J.-F."/>
            <person name="Goodwin L."/>
            <person name="Pitluck S."/>
            <person name="Peters L."/>
            <person name="Land M.L."/>
            <person name="Hauser L."/>
            <person name="Vogl K."/>
            <person name="Liu Z."/>
            <person name="Imhoff J."/>
            <person name="Thiel V."/>
            <person name="Frigaard N.-U."/>
            <person name="Bryant D.A."/>
            <person name="Woyke T.J."/>
        </authorList>
    </citation>
    <scope>NUCLEOTIDE SEQUENCE [LARGE SCALE GENOMIC DNA]</scope>
    <source>
        <strain evidence="3 4">AZ1</strain>
    </source>
</reference>
<sequence length="166" mass="18237">MAICHARQHHRARSSTQCRSSQKKGEQAIGRSKGGLSTKIHARTDALGNPTGFYLTGGQASDLVGADHLLVDLEVEALLADKAYDADERVLDVLEACGAIAVIPPKRNRLVQRAYDKELYKARHLIENFFSKIKQFRAIATPQCQDKLSRNFLAGVHLASACVLLN</sequence>
<dbReference type="OrthoDB" id="5676848at2"/>
<evidence type="ECO:0000259" key="2">
    <source>
        <dbReference type="Pfam" id="PF01609"/>
    </source>
</evidence>
<evidence type="ECO:0000313" key="3">
    <source>
        <dbReference type="EMBL" id="EGV27611.1"/>
    </source>
</evidence>
<dbReference type="GO" id="GO:0003677">
    <property type="term" value="F:DNA binding"/>
    <property type="evidence" value="ECO:0007669"/>
    <property type="project" value="InterPro"/>
</dbReference>
<dbReference type="NCBIfam" id="NF033580">
    <property type="entry name" value="transpos_IS5_3"/>
    <property type="match status" value="1"/>
</dbReference>
<proteinExistence type="predicted"/>
<evidence type="ECO:0000313" key="4">
    <source>
        <dbReference type="Proteomes" id="UP000004200"/>
    </source>
</evidence>
<dbReference type="Proteomes" id="UP000004200">
    <property type="component" value="Unassembled WGS sequence"/>
</dbReference>
<dbReference type="PANTHER" id="PTHR30007:SF1">
    <property type="entry name" value="BLR1914 PROTEIN"/>
    <property type="match status" value="1"/>
</dbReference>
<protein>
    <submittedName>
        <fullName evidence="3">Transposase IS4 family protein</fullName>
    </submittedName>
</protein>
<feature type="domain" description="Transposase IS4-like" evidence="2">
    <location>
        <begin position="19"/>
        <end position="144"/>
    </location>
</feature>
<dbReference type="PANTHER" id="PTHR30007">
    <property type="entry name" value="PHP DOMAIN PROTEIN"/>
    <property type="match status" value="1"/>
</dbReference>
<dbReference type="PATRIC" id="fig|765913.3.peg.4640"/>
<dbReference type="eggNOG" id="COG3293">
    <property type="taxonomic scope" value="Bacteria"/>
</dbReference>
<feature type="compositionally biased region" description="Basic residues" evidence="1">
    <location>
        <begin position="1"/>
        <end position="13"/>
    </location>
</feature>
<dbReference type="GO" id="GO:0004803">
    <property type="term" value="F:transposase activity"/>
    <property type="evidence" value="ECO:0007669"/>
    <property type="project" value="InterPro"/>
</dbReference>
<dbReference type="EMBL" id="AFWT01000080">
    <property type="protein sequence ID" value="EGV27611.1"/>
    <property type="molecule type" value="Genomic_DNA"/>
</dbReference>
<organism evidence="3 4">
    <name type="scientific">Thiorhodococcus drewsii AZ1</name>
    <dbReference type="NCBI Taxonomy" id="765913"/>
    <lineage>
        <taxon>Bacteria</taxon>
        <taxon>Pseudomonadati</taxon>
        <taxon>Pseudomonadota</taxon>
        <taxon>Gammaproteobacteria</taxon>
        <taxon>Chromatiales</taxon>
        <taxon>Chromatiaceae</taxon>
        <taxon>Thiorhodococcus</taxon>
    </lineage>
</organism>
<evidence type="ECO:0000256" key="1">
    <source>
        <dbReference type="SAM" id="MobiDB-lite"/>
    </source>
</evidence>
<dbReference type="AlphaFoldDB" id="G2E8G5"/>
<feature type="region of interest" description="Disordered" evidence="1">
    <location>
        <begin position="1"/>
        <end position="35"/>
    </location>
</feature>
<accession>G2E8G5</accession>
<dbReference type="InterPro" id="IPR002559">
    <property type="entry name" value="Transposase_11"/>
</dbReference>
<dbReference type="Pfam" id="PF01609">
    <property type="entry name" value="DDE_Tnp_1"/>
    <property type="match status" value="1"/>
</dbReference>